<dbReference type="Gene3D" id="3.30.1360.40">
    <property type="match status" value="1"/>
</dbReference>
<evidence type="ECO:0000256" key="4">
    <source>
        <dbReference type="ARBA" id="ARBA00022917"/>
    </source>
</evidence>
<keyword evidence="10" id="KW-1185">Reference proteome</keyword>
<dbReference type="PANTHER" id="PTHR20982:SF3">
    <property type="entry name" value="MITOCHONDRIAL RIBOSOME RECYCLING FACTOR PSEUDO 1"/>
    <property type="match status" value="1"/>
</dbReference>
<accession>A0A5S9F5G6</accession>
<evidence type="ECO:0000256" key="7">
    <source>
        <dbReference type="SAM" id="Coils"/>
    </source>
</evidence>
<dbReference type="OrthoDB" id="9804006at2"/>
<name>A0A5S9F5G6_UABAM</name>
<gene>
    <name evidence="6" type="primary">frr</name>
    <name evidence="9" type="ORF">UABAM_03904</name>
</gene>
<keyword evidence="3 6" id="KW-0963">Cytoplasm</keyword>
<dbReference type="HAMAP" id="MF_00040">
    <property type="entry name" value="RRF"/>
    <property type="match status" value="1"/>
</dbReference>
<comment type="function">
    <text evidence="5 6">Responsible for the release of ribosomes from messenger RNA at the termination of protein biosynthesis. May increase the efficiency of translation by recycling ribosomes from one round of translation to another.</text>
</comment>
<dbReference type="EMBL" id="AP019860">
    <property type="protein sequence ID" value="BBM85534.1"/>
    <property type="molecule type" value="Genomic_DNA"/>
</dbReference>
<keyword evidence="4 6" id="KW-0648">Protein biosynthesis</keyword>
<dbReference type="InterPro" id="IPR036191">
    <property type="entry name" value="RRF_sf"/>
</dbReference>
<feature type="coiled-coil region" evidence="7">
    <location>
        <begin position="133"/>
        <end position="174"/>
    </location>
</feature>
<dbReference type="Proteomes" id="UP000326354">
    <property type="component" value="Chromosome"/>
</dbReference>
<dbReference type="RefSeq" id="WP_151969632.1">
    <property type="nucleotide sequence ID" value="NZ_AP019860.1"/>
</dbReference>
<dbReference type="NCBIfam" id="TIGR00496">
    <property type="entry name" value="frr"/>
    <property type="match status" value="1"/>
</dbReference>
<dbReference type="FunFam" id="3.30.1360.40:FF:000001">
    <property type="entry name" value="Ribosome-recycling factor"/>
    <property type="match status" value="1"/>
</dbReference>
<dbReference type="InterPro" id="IPR002661">
    <property type="entry name" value="Ribosome_recyc_fac"/>
</dbReference>
<comment type="similarity">
    <text evidence="2 6">Belongs to the RRF family.</text>
</comment>
<dbReference type="Pfam" id="PF01765">
    <property type="entry name" value="RRF"/>
    <property type="match status" value="1"/>
</dbReference>
<dbReference type="FunFam" id="1.10.132.20:FF:000001">
    <property type="entry name" value="Ribosome-recycling factor"/>
    <property type="match status" value="1"/>
</dbReference>
<reference evidence="9 10" key="1">
    <citation type="submission" date="2019-08" db="EMBL/GenBank/DDBJ databases">
        <title>Complete genome sequence of Candidatus Uab amorphum.</title>
        <authorList>
            <person name="Shiratori T."/>
            <person name="Suzuki S."/>
            <person name="Kakizawa Y."/>
            <person name="Ishida K."/>
        </authorList>
    </citation>
    <scope>NUCLEOTIDE SEQUENCE [LARGE SCALE GENOMIC DNA]</scope>
    <source>
        <strain evidence="9 10">SRT547</strain>
    </source>
</reference>
<dbReference type="GO" id="GO:0006415">
    <property type="term" value="P:translational termination"/>
    <property type="evidence" value="ECO:0007669"/>
    <property type="project" value="UniProtKB-UniRule"/>
</dbReference>
<proteinExistence type="inferred from homology"/>
<evidence type="ECO:0000259" key="8">
    <source>
        <dbReference type="Pfam" id="PF01765"/>
    </source>
</evidence>
<dbReference type="KEGG" id="uam:UABAM_03904"/>
<evidence type="ECO:0000313" key="9">
    <source>
        <dbReference type="EMBL" id="BBM85534.1"/>
    </source>
</evidence>
<dbReference type="InterPro" id="IPR023584">
    <property type="entry name" value="Ribosome_recyc_fac_dom"/>
</dbReference>
<dbReference type="SUPFAM" id="SSF55194">
    <property type="entry name" value="Ribosome recycling factor, RRF"/>
    <property type="match status" value="1"/>
</dbReference>
<dbReference type="CDD" id="cd00520">
    <property type="entry name" value="RRF"/>
    <property type="match status" value="1"/>
</dbReference>
<dbReference type="GO" id="GO:0043023">
    <property type="term" value="F:ribosomal large subunit binding"/>
    <property type="evidence" value="ECO:0007669"/>
    <property type="project" value="TreeGrafter"/>
</dbReference>
<keyword evidence="7" id="KW-0175">Coiled coil</keyword>
<dbReference type="AlphaFoldDB" id="A0A5S9F5G6"/>
<organism evidence="9 10">
    <name type="scientific">Uabimicrobium amorphum</name>
    <dbReference type="NCBI Taxonomy" id="2596890"/>
    <lineage>
        <taxon>Bacteria</taxon>
        <taxon>Pseudomonadati</taxon>
        <taxon>Planctomycetota</taxon>
        <taxon>Candidatus Uabimicrobiia</taxon>
        <taxon>Candidatus Uabimicrobiales</taxon>
        <taxon>Candidatus Uabimicrobiaceae</taxon>
        <taxon>Candidatus Uabimicrobium</taxon>
    </lineage>
</organism>
<dbReference type="PANTHER" id="PTHR20982">
    <property type="entry name" value="RIBOSOME RECYCLING FACTOR"/>
    <property type="match status" value="1"/>
</dbReference>
<dbReference type="GO" id="GO:0005737">
    <property type="term" value="C:cytoplasm"/>
    <property type="evidence" value="ECO:0007669"/>
    <property type="project" value="UniProtKB-SubCell"/>
</dbReference>
<evidence type="ECO:0000256" key="5">
    <source>
        <dbReference type="ARBA" id="ARBA00025050"/>
    </source>
</evidence>
<evidence type="ECO:0000313" key="10">
    <source>
        <dbReference type="Proteomes" id="UP000326354"/>
    </source>
</evidence>
<evidence type="ECO:0000256" key="2">
    <source>
        <dbReference type="ARBA" id="ARBA00005912"/>
    </source>
</evidence>
<evidence type="ECO:0000256" key="1">
    <source>
        <dbReference type="ARBA" id="ARBA00004496"/>
    </source>
</evidence>
<evidence type="ECO:0000256" key="6">
    <source>
        <dbReference type="HAMAP-Rule" id="MF_00040"/>
    </source>
</evidence>
<dbReference type="Gene3D" id="1.10.132.20">
    <property type="entry name" value="Ribosome-recycling factor"/>
    <property type="match status" value="1"/>
</dbReference>
<comment type="subcellular location">
    <subcellularLocation>
        <location evidence="1 6">Cytoplasm</location>
    </subcellularLocation>
</comment>
<evidence type="ECO:0000256" key="3">
    <source>
        <dbReference type="ARBA" id="ARBA00022490"/>
    </source>
</evidence>
<feature type="domain" description="Ribosome recycling factor" evidence="8">
    <location>
        <begin position="21"/>
        <end position="184"/>
    </location>
</feature>
<protein>
    <recommendedName>
        <fullName evidence="6">Ribosome-recycling factor</fullName>
        <shortName evidence="6">RRF</shortName>
    </recommendedName>
    <alternativeName>
        <fullName evidence="6">Ribosome-releasing factor</fullName>
    </alternativeName>
</protein>
<sequence>MSYEEILLETEEKMEKAATVFSDELKGIRTGRATPGLIENIRADYYGSPTPLKQMASISVPEPRMLVVKPFDVSVIKSIEKAILKSDLGMTPNSDGKILRLQVPALSEERRKQIVNQVKDLAEKAKISIRNIRRDSNRQADQLEKKSEISEDDCKSLKDEIQELTKKFEDKVNEYFDKKQKEILEK</sequence>